<name>A0A1M6RW60_9BURK</name>
<gene>
    <name evidence="1" type="ORF">J2804_005366</name>
    <name evidence="2" type="ORF">SAMN05192548_102024</name>
</gene>
<dbReference type="RefSeq" id="WP_073430141.1">
    <property type="nucleotide sequence ID" value="NZ_CADFGY010000014.1"/>
</dbReference>
<evidence type="ECO:0000313" key="3">
    <source>
        <dbReference type="Proteomes" id="UP000184395"/>
    </source>
</evidence>
<evidence type="ECO:0000313" key="2">
    <source>
        <dbReference type="EMBL" id="SHK36724.1"/>
    </source>
</evidence>
<reference evidence="2 3" key="1">
    <citation type="submission" date="2016-11" db="EMBL/GenBank/DDBJ databases">
        <authorList>
            <person name="Jaros S."/>
            <person name="Januszkiewicz K."/>
            <person name="Wedrychowicz H."/>
        </authorList>
    </citation>
    <scope>NUCLEOTIDE SEQUENCE [LARGE SCALE GENOMIC DNA]</scope>
    <source>
        <strain evidence="2 3">LMG 20594</strain>
    </source>
</reference>
<dbReference type="Proteomes" id="UP001264340">
    <property type="component" value="Unassembled WGS sequence"/>
</dbReference>
<evidence type="ECO:0000313" key="1">
    <source>
        <dbReference type="EMBL" id="MDR6411932.1"/>
    </source>
</evidence>
<keyword evidence="4" id="KW-1185">Reference proteome</keyword>
<evidence type="ECO:0000313" key="4">
    <source>
        <dbReference type="Proteomes" id="UP001264340"/>
    </source>
</evidence>
<dbReference type="Proteomes" id="UP000184395">
    <property type="component" value="Unassembled WGS sequence"/>
</dbReference>
<dbReference type="EMBL" id="JAVDRP010000014">
    <property type="protein sequence ID" value="MDR6411932.1"/>
    <property type="molecule type" value="Genomic_DNA"/>
</dbReference>
<dbReference type="OrthoDB" id="9108981at2"/>
<dbReference type="EMBL" id="FRAB01000020">
    <property type="protein sequence ID" value="SHK36724.1"/>
    <property type="molecule type" value="Genomic_DNA"/>
</dbReference>
<proteinExistence type="predicted"/>
<sequence>MIQSFEQTIGGKVMQLCASLGEGPTPHRVIISLADSAKTLVVLDASGLIGTLKAEIEEPDKLIADAITKAQSEGLIERAIDTGTIQEASL</sequence>
<protein>
    <submittedName>
        <fullName evidence="2">Uncharacterized protein</fullName>
    </submittedName>
</protein>
<dbReference type="AlphaFoldDB" id="A0A1M6RW60"/>
<organism evidence="2 3">
    <name type="scientific">Paraburkholderia terricola</name>
    <dbReference type="NCBI Taxonomy" id="169427"/>
    <lineage>
        <taxon>Bacteria</taxon>
        <taxon>Pseudomonadati</taxon>
        <taxon>Pseudomonadota</taxon>
        <taxon>Betaproteobacteria</taxon>
        <taxon>Burkholderiales</taxon>
        <taxon>Burkholderiaceae</taxon>
        <taxon>Paraburkholderia</taxon>
    </lineage>
</organism>
<reference evidence="1 4" key="2">
    <citation type="submission" date="2023-07" db="EMBL/GenBank/DDBJ databases">
        <title>Sorghum-associated microbial communities from plants grown in Nebraska, USA.</title>
        <authorList>
            <person name="Schachtman D."/>
        </authorList>
    </citation>
    <scope>NUCLEOTIDE SEQUENCE [LARGE SCALE GENOMIC DNA]</scope>
    <source>
        <strain evidence="1 4">DS1316</strain>
    </source>
</reference>
<accession>A0A1M6RW60</accession>